<feature type="region of interest" description="Disordered" evidence="1">
    <location>
        <begin position="55"/>
        <end position="80"/>
    </location>
</feature>
<feature type="region of interest" description="Disordered" evidence="1">
    <location>
        <begin position="126"/>
        <end position="160"/>
    </location>
</feature>
<proteinExistence type="predicted"/>
<feature type="compositionally biased region" description="Polar residues" evidence="1">
    <location>
        <begin position="55"/>
        <end position="67"/>
    </location>
</feature>
<dbReference type="AlphaFoldDB" id="A0A1E1K863"/>
<name>A0A1E1K863_9HELO</name>
<organism evidence="2 3">
    <name type="scientific">Rhynchosporium graminicola</name>
    <dbReference type="NCBI Taxonomy" id="2792576"/>
    <lineage>
        <taxon>Eukaryota</taxon>
        <taxon>Fungi</taxon>
        <taxon>Dikarya</taxon>
        <taxon>Ascomycota</taxon>
        <taxon>Pezizomycotina</taxon>
        <taxon>Leotiomycetes</taxon>
        <taxon>Helotiales</taxon>
        <taxon>Ploettnerulaceae</taxon>
        <taxon>Rhynchosporium</taxon>
    </lineage>
</organism>
<evidence type="ECO:0000313" key="2">
    <source>
        <dbReference type="EMBL" id="CZS94278.1"/>
    </source>
</evidence>
<gene>
    <name evidence="2" type="ORF">RCO7_10334</name>
</gene>
<protein>
    <submittedName>
        <fullName evidence="2">Uncharacterized protein</fullName>
    </submittedName>
</protein>
<comment type="caution">
    <text evidence="2">The sequence shown here is derived from an EMBL/GenBank/DDBJ whole genome shotgun (WGS) entry which is preliminary data.</text>
</comment>
<dbReference type="STRING" id="914237.A0A1E1K863"/>
<dbReference type="InParanoid" id="A0A1E1K863"/>
<accession>A0A1E1K863</accession>
<dbReference type="Proteomes" id="UP000178129">
    <property type="component" value="Unassembled WGS sequence"/>
</dbReference>
<keyword evidence="3" id="KW-1185">Reference proteome</keyword>
<dbReference type="EMBL" id="FJUW01000008">
    <property type="protein sequence ID" value="CZS94278.1"/>
    <property type="molecule type" value="Genomic_DNA"/>
</dbReference>
<evidence type="ECO:0000256" key="1">
    <source>
        <dbReference type="SAM" id="MobiDB-lite"/>
    </source>
</evidence>
<reference evidence="3" key="1">
    <citation type="submission" date="2016-03" db="EMBL/GenBank/DDBJ databases">
        <authorList>
            <person name="Ploux O."/>
        </authorList>
    </citation>
    <scope>NUCLEOTIDE SEQUENCE [LARGE SCALE GENOMIC DNA]</scope>
    <source>
        <strain evidence="3">UK7</strain>
    </source>
</reference>
<sequence>MPDASTEYPAKSAEQSVTKFQLPRLKENINKVIRQYNEAGIPEFPRKIHLSLSSVCGSPNTAQTSPKSSPPSLAPGTESSGIKRSAIFQSPTAQLAVYTSSSVLDNNQDIGALDFGQRIVATSGASNFSRKRKRVTPPNETESDPTAGSDISSDHPSFTGTQEQQVIENASLLRIAKVFDEYMCSAIRRVTIQSDLKAAVTTVLPVWGGPVDCLISLDVYEREVEQLAIALFNAKVKWVEQVLHVILKEGITLIIPHSETTLKGVLDKAIIKVFGSEIHHAITESPGYYQFIARIKRGSSNTEQAI</sequence>
<feature type="compositionally biased region" description="Polar residues" evidence="1">
    <location>
        <begin position="138"/>
        <end position="160"/>
    </location>
</feature>
<evidence type="ECO:0000313" key="3">
    <source>
        <dbReference type="Proteomes" id="UP000178129"/>
    </source>
</evidence>